<keyword evidence="2" id="KW-1185">Reference proteome</keyword>
<gene>
    <name evidence="1" type="ORF">APZ42_017754</name>
</gene>
<comment type="caution">
    <text evidence="1">The sequence shown here is derived from an EMBL/GenBank/DDBJ whole genome shotgun (WGS) entry which is preliminary data.</text>
</comment>
<evidence type="ECO:0000313" key="2">
    <source>
        <dbReference type="Proteomes" id="UP000076858"/>
    </source>
</evidence>
<organism evidence="1 2">
    <name type="scientific">Daphnia magna</name>
    <dbReference type="NCBI Taxonomy" id="35525"/>
    <lineage>
        <taxon>Eukaryota</taxon>
        <taxon>Metazoa</taxon>
        <taxon>Ecdysozoa</taxon>
        <taxon>Arthropoda</taxon>
        <taxon>Crustacea</taxon>
        <taxon>Branchiopoda</taxon>
        <taxon>Diplostraca</taxon>
        <taxon>Cladocera</taxon>
        <taxon>Anomopoda</taxon>
        <taxon>Daphniidae</taxon>
        <taxon>Daphnia</taxon>
    </lineage>
</organism>
<dbReference type="EMBL" id="LRGB01000704">
    <property type="protein sequence ID" value="KZS16518.1"/>
    <property type="molecule type" value="Genomic_DNA"/>
</dbReference>
<dbReference type="Proteomes" id="UP000076858">
    <property type="component" value="Unassembled WGS sequence"/>
</dbReference>
<accession>A0A164ZMF2</accession>
<reference evidence="1 2" key="1">
    <citation type="submission" date="2016-03" db="EMBL/GenBank/DDBJ databases">
        <title>EvidentialGene: Evidence-directed Construction of Genes on Genomes.</title>
        <authorList>
            <person name="Gilbert D.G."/>
            <person name="Choi J.-H."/>
            <person name="Mockaitis K."/>
            <person name="Colbourne J."/>
            <person name="Pfrender M."/>
        </authorList>
    </citation>
    <scope>NUCLEOTIDE SEQUENCE [LARGE SCALE GENOMIC DNA]</scope>
    <source>
        <strain evidence="1 2">Xinb3</strain>
        <tissue evidence="1">Complete organism</tissue>
    </source>
</reference>
<dbReference type="AlphaFoldDB" id="A0A164ZMF2"/>
<sequence length="93" mass="10508">MCRKEEEKGNSLIQITSSAHAEFPPPIFYYYLSMAHSFAILSIRTCGSLCSSYYVCPHLFCPPFLPPHFCIHISLSFPCLSRFCATQKSSHPS</sequence>
<evidence type="ECO:0000313" key="1">
    <source>
        <dbReference type="EMBL" id="KZS16518.1"/>
    </source>
</evidence>
<proteinExistence type="predicted"/>
<protein>
    <submittedName>
        <fullName evidence="1">Uncharacterized protein</fullName>
    </submittedName>
</protein>
<name>A0A164ZMF2_9CRUS</name>